<feature type="compositionally biased region" description="Polar residues" evidence="1">
    <location>
        <begin position="241"/>
        <end position="251"/>
    </location>
</feature>
<gene>
    <name evidence="2" type="ORF">F511_23594</name>
</gene>
<dbReference type="Proteomes" id="UP000250235">
    <property type="component" value="Unassembled WGS sequence"/>
</dbReference>
<sequence>MQHAIINAMKCMRAIKDRIARPVYQLANHLSQPLYPHGVSIGEIIGTTNQSASHNVAFNQVINQSVNQAQDSTRSVLGKCVYLVTLAMSLFDLQDVRIAIGSLATLDLPMVVDLIGIYGLKGPYFLSYNYHKQSPKQSGLKPNKLPEWQKQICAYANRLHKGYVLAVLSKLSKVCESDKERNSLPIGVQRYHSCFSRSCLPPSIGEDKGPSPPLNNSNLLKSEGHQPPTKTRFKSEICSDLDSTSKTTSHIKSNRSRYIDPRNPGFAAGRGFNPAGGAPGGG</sequence>
<feature type="compositionally biased region" description="Low complexity" evidence="1">
    <location>
        <begin position="264"/>
        <end position="276"/>
    </location>
</feature>
<protein>
    <submittedName>
        <fullName evidence="2">Bromodomain and WD repeat-containing protein 1</fullName>
    </submittedName>
</protein>
<evidence type="ECO:0000256" key="1">
    <source>
        <dbReference type="SAM" id="MobiDB-lite"/>
    </source>
</evidence>
<evidence type="ECO:0000313" key="3">
    <source>
        <dbReference type="Proteomes" id="UP000250235"/>
    </source>
</evidence>
<dbReference type="EMBL" id="KV003555">
    <property type="protein sequence ID" value="KZV36565.1"/>
    <property type="molecule type" value="Genomic_DNA"/>
</dbReference>
<feature type="region of interest" description="Disordered" evidence="1">
    <location>
        <begin position="204"/>
        <end position="282"/>
    </location>
</feature>
<accession>A0A2Z7BWZ0</accession>
<reference evidence="2 3" key="1">
    <citation type="journal article" date="2015" name="Proc. Natl. Acad. Sci. U.S.A.">
        <title>The resurrection genome of Boea hygrometrica: A blueprint for survival of dehydration.</title>
        <authorList>
            <person name="Xiao L."/>
            <person name="Yang G."/>
            <person name="Zhang L."/>
            <person name="Yang X."/>
            <person name="Zhao S."/>
            <person name="Ji Z."/>
            <person name="Zhou Q."/>
            <person name="Hu M."/>
            <person name="Wang Y."/>
            <person name="Chen M."/>
            <person name="Xu Y."/>
            <person name="Jin H."/>
            <person name="Xiao X."/>
            <person name="Hu G."/>
            <person name="Bao F."/>
            <person name="Hu Y."/>
            <person name="Wan P."/>
            <person name="Li L."/>
            <person name="Deng X."/>
            <person name="Kuang T."/>
            <person name="Xiang C."/>
            <person name="Zhu J.K."/>
            <person name="Oliver M.J."/>
            <person name="He Y."/>
        </authorList>
    </citation>
    <scope>NUCLEOTIDE SEQUENCE [LARGE SCALE GENOMIC DNA]</scope>
    <source>
        <strain evidence="3">cv. XS01</strain>
    </source>
</reference>
<organism evidence="2 3">
    <name type="scientific">Dorcoceras hygrometricum</name>
    <dbReference type="NCBI Taxonomy" id="472368"/>
    <lineage>
        <taxon>Eukaryota</taxon>
        <taxon>Viridiplantae</taxon>
        <taxon>Streptophyta</taxon>
        <taxon>Embryophyta</taxon>
        <taxon>Tracheophyta</taxon>
        <taxon>Spermatophyta</taxon>
        <taxon>Magnoliopsida</taxon>
        <taxon>eudicotyledons</taxon>
        <taxon>Gunneridae</taxon>
        <taxon>Pentapetalae</taxon>
        <taxon>asterids</taxon>
        <taxon>lamiids</taxon>
        <taxon>Lamiales</taxon>
        <taxon>Gesneriaceae</taxon>
        <taxon>Didymocarpoideae</taxon>
        <taxon>Trichosporeae</taxon>
        <taxon>Loxocarpinae</taxon>
        <taxon>Dorcoceras</taxon>
    </lineage>
</organism>
<name>A0A2Z7BWZ0_9LAMI</name>
<evidence type="ECO:0000313" key="2">
    <source>
        <dbReference type="EMBL" id="KZV36565.1"/>
    </source>
</evidence>
<dbReference type="AlphaFoldDB" id="A0A2Z7BWZ0"/>
<proteinExistence type="predicted"/>
<keyword evidence="3" id="KW-1185">Reference proteome</keyword>